<organism evidence="1 2">
    <name type="scientific">Setaria viridis</name>
    <name type="common">Green bristlegrass</name>
    <name type="synonym">Setaria italica subsp. viridis</name>
    <dbReference type="NCBI Taxonomy" id="4556"/>
    <lineage>
        <taxon>Eukaryota</taxon>
        <taxon>Viridiplantae</taxon>
        <taxon>Streptophyta</taxon>
        <taxon>Embryophyta</taxon>
        <taxon>Tracheophyta</taxon>
        <taxon>Spermatophyta</taxon>
        <taxon>Magnoliopsida</taxon>
        <taxon>Liliopsida</taxon>
        <taxon>Poales</taxon>
        <taxon>Poaceae</taxon>
        <taxon>PACMAD clade</taxon>
        <taxon>Panicoideae</taxon>
        <taxon>Panicodae</taxon>
        <taxon>Paniceae</taxon>
        <taxon>Cenchrinae</taxon>
        <taxon>Setaria</taxon>
    </lineage>
</organism>
<protein>
    <submittedName>
        <fullName evidence="1">Uncharacterized protein</fullName>
    </submittedName>
</protein>
<keyword evidence="2" id="KW-1185">Reference proteome</keyword>
<dbReference type="Proteomes" id="UP000298652">
    <property type="component" value="Chromosome 2"/>
</dbReference>
<dbReference type="AlphaFoldDB" id="A0A4V6DET0"/>
<evidence type="ECO:0000313" key="1">
    <source>
        <dbReference type="EMBL" id="TKW35046.1"/>
    </source>
</evidence>
<name>A0A4V6DET0_SETVI</name>
<accession>A0A4V6DET0</accession>
<gene>
    <name evidence="1" type="ORF">SEVIR_2G345401v2</name>
</gene>
<proteinExistence type="predicted"/>
<evidence type="ECO:0000313" key="2">
    <source>
        <dbReference type="Proteomes" id="UP000298652"/>
    </source>
</evidence>
<sequence length="36" mass="4094">MNSLDPQTNVGSNIVIQRVHPRMVLVQIRQTEFSAN</sequence>
<dbReference type="Gramene" id="TKW35046">
    <property type="protein sequence ID" value="TKW35046"/>
    <property type="gene ID" value="SEVIR_2G345401v2"/>
</dbReference>
<dbReference type="EMBL" id="CM016553">
    <property type="protein sequence ID" value="TKW35046.1"/>
    <property type="molecule type" value="Genomic_DNA"/>
</dbReference>
<reference evidence="1" key="1">
    <citation type="submission" date="2019-03" db="EMBL/GenBank/DDBJ databases">
        <title>WGS assembly of Setaria viridis.</title>
        <authorList>
            <person name="Huang P."/>
            <person name="Jenkins J."/>
            <person name="Grimwood J."/>
            <person name="Barry K."/>
            <person name="Healey A."/>
            <person name="Mamidi S."/>
            <person name="Sreedasyam A."/>
            <person name="Shu S."/>
            <person name="Feldman M."/>
            <person name="Wu J."/>
            <person name="Yu Y."/>
            <person name="Chen C."/>
            <person name="Johnson J."/>
            <person name="Rokhsar D."/>
            <person name="Baxter I."/>
            <person name="Schmutz J."/>
            <person name="Brutnell T."/>
            <person name="Kellogg E."/>
        </authorList>
    </citation>
    <scope>NUCLEOTIDE SEQUENCE [LARGE SCALE GENOMIC DNA]</scope>
</reference>